<evidence type="ECO:0000313" key="2">
    <source>
        <dbReference type="Proteomes" id="UP001207626"/>
    </source>
</evidence>
<name>A0ABT4DPW7_9BACL</name>
<dbReference type="Proteomes" id="UP001207626">
    <property type="component" value="Unassembled WGS sequence"/>
</dbReference>
<dbReference type="SUPFAM" id="SSF141571">
    <property type="entry name" value="Pentapeptide repeat-like"/>
    <property type="match status" value="1"/>
</dbReference>
<dbReference type="InterPro" id="IPR051082">
    <property type="entry name" value="Pentapeptide-BTB/POZ_domain"/>
</dbReference>
<comment type="caution">
    <text evidence="1">The sequence shown here is derived from an EMBL/GenBank/DDBJ whole genome shotgun (WGS) entry which is preliminary data.</text>
</comment>
<dbReference type="PANTHER" id="PTHR14136">
    <property type="entry name" value="BTB_POZ DOMAIN-CONTAINING PROTEIN KCTD9"/>
    <property type="match status" value="1"/>
</dbReference>
<keyword evidence="2" id="KW-1185">Reference proteome</keyword>
<dbReference type="Gene3D" id="2.160.20.80">
    <property type="entry name" value="E3 ubiquitin-protein ligase SopA"/>
    <property type="match status" value="1"/>
</dbReference>
<dbReference type="RefSeq" id="WP_087434653.1">
    <property type="nucleotide sequence ID" value="NZ_JAMDLV010000015.1"/>
</dbReference>
<dbReference type="EMBL" id="JAMDLW010000008">
    <property type="protein sequence ID" value="MCY9519397.1"/>
    <property type="molecule type" value="Genomic_DNA"/>
</dbReference>
<protein>
    <submittedName>
        <fullName evidence="1">Pentapeptide repeat-containing protein</fullName>
    </submittedName>
</protein>
<reference evidence="1 2" key="1">
    <citation type="submission" date="2022-05" db="EMBL/GenBank/DDBJ databases">
        <title>Genome Sequencing of Bee-Associated Microbes.</title>
        <authorList>
            <person name="Dunlap C."/>
        </authorList>
    </citation>
    <scope>NUCLEOTIDE SEQUENCE [LARGE SCALE GENOMIC DNA]</scope>
    <source>
        <strain evidence="1 2">NRRL NRS-1438</strain>
    </source>
</reference>
<sequence length="378" mass="43161">MNKAESIAHFREHVVRRERMNMLLILERDFQLHKEQQLAEAFISSFTDMCRTITDAQDQGDKGAIGYLMYSMLRTEIAEGRYTYLVEAMDTNWLFDGAPCAGSYDATWAFRHLEILAKRLTASRQLYGGAVTIPVVERILLHEALFIHRYVIALARYALPRAVQLKEYQDIVKEPVFEIRVGEYMDISEAVFKQDEREQAPQAVKAWLDEKSDGEYAYESFRNLKLTDGDYGELDFRYSDFIDSNLSHSLLRDCVLIGTRWIGSDLKGADFSRCKVHGAEFRDCDLKGAVFRDIEGSNGWEESRFLYMPGILALSFAGSNVEGADFTGARLYGADFSDANVIDAVFDGANMKNAVFSVKQRESVRLNEIQQAQVLWKM</sequence>
<dbReference type="Pfam" id="PF00805">
    <property type="entry name" value="Pentapeptide"/>
    <property type="match status" value="2"/>
</dbReference>
<accession>A0ABT4DPW7</accession>
<organism evidence="1 2">
    <name type="scientific">Paenibacillus apiarius</name>
    <dbReference type="NCBI Taxonomy" id="46240"/>
    <lineage>
        <taxon>Bacteria</taxon>
        <taxon>Bacillati</taxon>
        <taxon>Bacillota</taxon>
        <taxon>Bacilli</taxon>
        <taxon>Bacillales</taxon>
        <taxon>Paenibacillaceae</taxon>
        <taxon>Paenibacillus</taxon>
    </lineage>
</organism>
<proteinExistence type="predicted"/>
<gene>
    <name evidence="1" type="ORF">M5X09_06835</name>
</gene>
<dbReference type="PANTHER" id="PTHR14136:SF17">
    <property type="entry name" value="BTB_POZ DOMAIN-CONTAINING PROTEIN KCTD9"/>
    <property type="match status" value="1"/>
</dbReference>
<dbReference type="InterPro" id="IPR001646">
    <property type="entry name" value="5peptide_repeat"/>
</dbReference>
<evidence type="ECO:0000313" key="1">
    <source>
        <dbReference type="EMBL" id="MCY9519397.1"/>
    </source>
</evidence>